<keyword evidence="2" id="KW-1133">Transmembrane helix</keyword>
<feature type="transmembrane region" description="Helical" evidence="2">
    <location>
        <begin position="28"/>
        <end position="49"/>
    </location>
</feature>
<feature type="region of interest" description="Disordered" evidence="1">
    <location>
        <begin position="1"/>
        <end position="20"/>
    </location>
</feature>
<sequence length="90" mass="9599">MFSDRASTERPSMDATPRPVGVSKAHKLSFNLCIGLIVFSFVLLIIGIASGVTAVRNPPVSNCIPQSYCNPTVLPVKAVQCPPNSIVMMP</sequence>
<evidence type="ECO:0000313" key="3">
    <source>
        <dbReference type="EnsemblMetazoa" id="PPA45886.1"/>
    </source>
</evidence>
<keyword evidence="2" id="KW-0472">Membrane</keyword>
<dbReference type="Proteomes" id="UP000005239">
    <property type="component" value="Unassembled WGS sequence"/>
</dbReference>
<reference evidence="3" key="2">
    <citation type="submission" date="2022-06" db="UniProtKB">
        <authorList>
            <consortium name="EnsemblMetazoa"/>
        </authorList>
    </citation>
    <scope>IDENTIFICATION</scope>
    <source>
        <strain evidence="3">PS312</strain>
    </source>
</reference>
<name>A0A2A6C1C9_PRIPA</name>
<evidence type="ECO:0000256" key="2">
    <source>
        <dbReference type="SAM" id="Phobius"/>
    </source>
</evidence>
<accession>A0A8R1V416</accession>
<dbReference type="EnsemblMetazoa" id="PPA45886.1">
    <property type="protein sequence ID" value="PPA45886.1"/>
    <property type="gene ID" value="WBGene00284255"/>
</dbReference>
<evidence type="ECO:0000313" key="4">
    <source>
        <dbReference type="Proteomes" id="UP000005239"/>
    </source>
</evidence>
<keyword evidence="2" id="KW-0812">Transmembrane</keyword>
<gene>
    <name evidence="3" type="primary">WBGene00284255</name>
</gene>
<keyword evidence="4" id="KW-1185">Reference proteome</keyword>
<protein>
    <submittedName>
        <fullName evidence="3">Uncharacterized protein</fullName>
    </submittedName>
</protein>
<accession>A0A2A6C1C9</accession>
<evidence type="ECO:0000256" key="1">
    <source>
        <dbReference type="SAM" id="MobiDB-lite"/>
    </source>
</evidence>
<proteinExistence type="predicted"/>
<organism evidence="3 4">
    <name type="scientific">Pristionchus pacificus</name>
    <name type="common">Parasitic nematode worm</name>
    <dbReference type="NCBI Taxonomy" id="54126"/>
    <lineage>
        <taxon>Eukaryota</taxon>
        <taxon>Metazoa</taxon>
        <taxon>Ecdysozoa</taxon>
        <taxon>Nematoda</taxon>
        <taxon>Chromadorea</taxon>
        <taxon>Rhabditida</taxon>
        <taxon>Rhabditina</taxon>
        <taxon>Diplogasteromorpha</taxon>
        <taxon>Diplogasteroidea</taxon>
        <taxon>Neodiplogasteridae</taxon>
        <taxon>Pristionchus</taxon>
    </lineage>
</organism>
<dbReference type="AlphaFoldDB" id="A0A2A6C1C9"/>
<reference evidence="4" key="1">
    <citation type="journal article" date="2008" name="Nat. Genet.">
        <title>The Pristionchus pacificus genome provides a unique perspective on nematode lifestyle and parasitism.</title>
        <authorList>
            <person name="Dieterich C."/>
            <person name="Clifton S.W."/>
            <person name="Schuster L.N."/>
            <person name="Chinwalla A."/>
            <person name="Delehaunty K."/>
            <person name="Dinkelacker I."/>
            <person name="Fulton L."/>
            <person name="Fulton R."/>
            <person name="Godfrey J."/>
            <person name="Minx P."/>
            <person name="Mitreva M."/>
            <person name="Roeseler W."/>
            <person name="Tian H."/>
            <person name="Witte H."/>
            <person name="Yang S.P."/>
            <person name="Wilson R.K."/>
            <person name="Sommer R.J."/>
        </authorList>
    </citation>
    <scope>NUCLEOTIDE SEQUENCE [LARGE SCALE GENOMIC DNA]</scope>
    <source>
        <strain evidence="4">PS312</strain>
    </source>
</reference>
<feature type="compositionally biased region" description="Basic and acidic residues" evidence="1">
    <location>
        <begin position="1"/>
        <end position="12"/>
    </location>
</feature>